<dbReference type="Gene3D" id="3.30.70.1070">
    <property type="entry name" value="Sporulation related repeat"/>
    <property type="match status" value="1"/>
</dbReference>
<reference evidence="3" key="1">
    <citation type="submission" date="2019-06" db="EMBL/GenBank/DDBJ databases">
        <authorList>
            <person name="Murdoch R.W."/>
            <person name="Fathepure B."/>
        </authorList>
    </citation>
    <scope>NUCLEOTIDE SEQUENCE</scope>
</reference>
<feature type="compositionally biased region" description="Polar residues" evidence="1">
    <location>
        <begin position="363"/>
        <end position="374"/>
    </location>
</feature>
<evidence type="ECO:0000259" key="2">
    <source>
        <dbReference type="Pfam" id="PF05036"/>
    </source>
</evidence>
<proteinExistence type="predicted"/>
<accession>A0A5B8RIY7</accession>
<dbReference type="GO" id="GO:0042834">
    <property type="term" value="F:peptidoglycan binding"/>
    <property type="evidence" value="ECO:0007669"/>
    <property type="project" value="InterPro"/>
</dbReference>
<dbReference type="EMBL" id="MN079270">
    <property type="protein sequence ID" value="QEA07524.1"/>
    <property type="molecule type" value="Genomic_DNA"/>
</dbReference>
<feature type="domain" description="SPOR" evidence="2">
    <location>
        <begin position="407"/>
        <end position="463"/>
    </location>
</feature>
<dbReference type="InterPro" id="IPR036680">
    <property type="entry name" value="SPOR-like_sf"/>
</dbReference>
<name>A0A5B8RIY7_9ZZZZ</name>
<feature type="compositionally biased region" description="Low complexity" evidence="1">
    <location>
        <begin position="321"/>
        <end position="345"/>
    </location>
</feature>
<feature type="compositionally biased region" description="Low complexity" evidence="1">
    <location>
        <begin position="236"/>
        <end position="253"/>
    </location>
</feature>
<sequence length="486" mass="50444">MQDADSLLQENGDIAARLDLACYLLRCTSNVVIVTLDGELTASGVAAQLARALAGGSETAAAIIDVTTAHNNDHLAERLLLDPGTDPGEPAAADQLSRRLRSRNLSLAVVVEDAHGLSARILQSLLTLSRLVSQRDANMPIALLCPEAEADRLEVLAQEAGRAADQIQRIRLAPPESEATAAAAAPVTRRRRIHPVWLAPPLGAVAVGVLTYALLAGGPDTGDTRTTSLDIEPEPASNTASATLADDSTTDGDQGSADPVAGADTKRVDVPDTGDTPPSVSLPPEIAAGSALLNRPIPALPDALIETIERNETDTTDNGEGETATEIASADAAAPPASGAGSSDGETGTSAGEPTPAAEENGTPETQTASTDTAAESAPETAKEERDEEAPAEQPRTGEDWLASRDGGRYTLQLIAGRKKQTTANFLDAHPEVRDSARVVTVSGDNGTWHLVLLGDYPSRSAAMRDVPASIGADNVYPRRFSSVRN</sequence>
<organism evidence="3">
    <name type="scientific">uncultured organism</name>
    <dbReference type="NCBI Taxonomy" id="155900"/>
    <lineage>
        <taxon>unclassified sequences</taxon>
        <taxon>environmental samples</taxon>
    </lineage>
</organism>
<dbReference type="InterPro" id="IPR007730">
    <property type="entry name" value="SPOR-like_dom"/>
</dbReference>
<feature type="region of interest" description="Disordered" evidence="1">
    <location>
        <begin position="217"/>
        <end position="285"/>
    </location>
</feature>
<protein>
    <recommendedName>
        <fullName evidence="2">SPOR domain-containing protein</fullName>
    </recommendedName>
</protein>
<gene>
    <name evidence="3" type="ORF">KBTEX_03881</name>
</gene>
<dbReference type="AlphaFoldDB" id="A0A5B8RIY7"/>
<evidence type="ECO:0000313" key="3">
    <source>
        <dbReference type="EMBL" id="QEA07524.1"/>
    </source>
</evidence>
<evidence type="ECO:0000256" key="1">
    <source>
        <dbReference type="SAM" id="MobiDB-lite"/>
    </source>
</evidence>
<feature type="compositionally biased region" description="Basic and acidic residues" evidence="1">
    <location>
        <begin position="396"/>
        <end position="405"/>
    </location>
</feature>
<dbReference type="Pfam" id="PF05036">
    <property type="entry name" value="SPOR"/>
    <property type="match status" value="1"/>
</dbReference>
<feature type="region of interest" description="Disordered" evidence="1">
    <location>
        <begin position="310"/>
        <end position="405"/>
    </location>
</feature>